<keyword evidence="8" id="KW-0675">Receptor</keyword>
<feature type="region of interest" description="Disordered" evidence="10">
    <location>
        <begin position="437"/>
        <end position="488"/>
    </location>
</feature>
<keyword evidence="3" id="KW-0589">Pheromone response</keyword>
<dbReference type="Pfam" id="PF02076">
    <property type="entry name" value="STE3"/>
    <property type="match status" value="1"/>
</dbReference>
<evidence type="ECO:0000256" key="3">
    <source>
        <dbReference type="ARBA" id="ARBA00022507"/>
    </source>
</evidence>
<comment type="caution">
    <text evidence="12">The sequence shown here is derived from an EMBL/GenBank/DDBJ whole genome shotgun (WGS) entry which is preliminary data.</text>
</comment>
<feature type="compositionally biased region" description="Low complexity" evidence="10">
    <location>
        <begin position="543"/>
        <end position="565"/>
    </location>
</feature>
<comment type="subcellular location">
    <subcellularLocation>
        <location evidence="1">Membrane</location>
        <topology evidence="1">Multi-pass membrane protein</topology>
    </subcellularLocation>
</comment>
<accession>A0ABR3JB41</accession>
<keyword evidence="7 11" id="KW-0472">Membrane</keyword>
<dbReference type="PRINTS" id="PR00899">
    <property type="entry name" value="GPCRSTE3"/>
</dbReference>
<feature type="transmembrane region" description="Helical" evidence="11">
    <location>
        <begin position="201"/>
        <end position="226"/>
    </location>
</feature>
<keyword evidence="4 11" id="KW-0812">Transmembrane</keyword>
<feature type="region of interest" description="Disordered" evidence="10">
    <location>
        <begin position="352"/>
        <end position="418"/>
    </location>
</feature>
<dbReference type="InterPro" id="IPR001499">
    <property type="entry name" value="GPCR_STE3"/>
</dbReference>
<evidence type="ECO:0000256" key="6">
    <source>
        <dbReference type="ARBA" id="ARBA00023040"/>
    </source>
</evidence>
<organism evidence="12 13">
    <name type="scientific">Hohenbuehelia grisea</name>
    <dbReference type="NCBI Taxonomy" id="104357"/>
    <lineage>
        <taxon>Eukaryota</taxon>
        <taxon>Fungi</taxon>
        <taxon>Dikarya</taxon>
        <taxon>Basidiomycota</taxon>
        <taxon>Agaricomycotina</taxon>
        <taxon>Agaricomycetes</taxon>
        <taxon>Agaricomycetidae</taxon>
        <taxon>Agaricales</taxon>
        <taxon>Pleurotineae</taxon>
        <taxon>Pleurotaceae</taxon>
        <taxon>Hohenbuehelia</taxon>
    </lineage>
</organism>
<feature type="transmembrane region" description="Helical" evidence="11">
    <location>
        <begin position="32"/>
        <end position="50"/>
    </location>
</feature>
<feature type="region of interest" description="Disordered" evidence="10">
    <location>
        <begin position="582"/>
        <end position="616"/>
    </location>
</feature>
<keyword evidence="13" id="KW-1185">Reference proteome</keyword>
<dbReference type="Gene3D" id="1.20.1070.10">
    <property type="entry name" value="Rhodopsin 7-helix transmembrane proteins"/>
    <property type="match status" value="1"/>
</dbReference>
<name>A0ABR3JB41_9AGAR</name>
<evidence type="ECO:0000256" key="7">
    <source>
        <dbReference type="ARBA" id="ARBA00023136"/>
    </source>
</evidence>
<protein>
    <recommendedName>
        <fullName evidence="14">Pheromone receptor</fullName>
    </recommendedName>
</protein>
<keyword evidence="5 11" id="KW-1133">Transmembrane helix</keyword>
<feature type="transmembrane region" description="Helical" evidence="11">
    <location>
        <begin position="260"/>
        <end position="279"/>
    </location>
</feature>
<evidence type="ECO:0000256" key="5">
    <source>
        <dbReference type="ARBA" id="ARBA00022989"/>
    </source>
</evidence>
<evidence type="ECO:0000256" key="2">
    <source>
        <dbReference type="ARBA" id="ARBA00011085"/>
    </source>
</evidence>
<feature type="transmembrane region" description="Helical" evidence="11">
    <location>
        <begin position="110"/>
        <end position="129"/>
    </location>
</feature>
<dbReference type="EMBL" id="JASNQZ010000010">
    <property type="protein sequence ID" value="KAL0952909.1"/>
    <property type="molecule type" value="Genomic_DNA"/>
</dbReference>
<evidence type="ECO:0000256" key="11">
    <source>
        <dbReference type="SAM" id="Phobius"/>
    </source>
</evidence>
<feature type="transmembrane region" description="Helical" evidence="11">
    <location>
        <begin position="6"/>
        <end position="25"/>
    </location>
</feature>
<evidence type="ECO:0000256" key="10">
    <source>
        <dbReference type="SAM" id="MobiDB-lite"/>
    </source>
</evidence>
<evidence type="ECO:0000256" key="1">
    <source>
        <dbReference type="ARBA" id="ARBA00004141"/>
    </source>
</evidence>
<evidence type="ECO:0000313" key="12">
    <source>
        <dbReference type="EMBL" id="KAL0952909.1"/>
    </source>
</evidence>
<feature type="transmembrane region" description="Helical" evidence="11">
    <location>
        <begin position="70"/>
        <end position="89"/>
    </location>
</feature>
<feature type="compositionally biased region" description="Low complexity" evidence="10">
    <location>
        <begin position="363"/>
        <end position="414"/>
    </location>
</feature>
<dbReference type="CDD" id="cd14966">
    <property type="entry name" value="7tmD_STE3"/>
    <property type="match status" value="1"/>
</dbReference>
<proteinExistence type="inferred from homology"/>
<feature type="transmembrane region" description="Helical" evidence="11">
    <location>
        <begin position="155"/>
        <end position="180"/>
    </location>
</feature>
<evidence type="ECO:0000256" key="4">
    <source>
        <dbReference type="ARBA" id="ARBA00022692"/>
    </source>
</evidence>
<evidence type="ECO:0000313" key="13">
    <source>
        <dbReference type="Proteomes" id="UP001556367"/>
    </source>
</evidence>
<feature type="compositionally biased region" description="Polar residues" evidence="10">
    <location>
        <begin position="446"/>
        <end position="456"/>
    </location>
</feature>
<dbReference type="PANTHER" id="PTHR28097:SF1">
    <property type="entry name" value="PHEROMONE A FACTOR RECEPTOR"/>
    <property type="match status" value="1"/>
</dbReference>
<keyword evidence="6" id="KW-0297">G-protein coupled receptor</keyword>
<keyword evidence="9" id="KW-0807">Transducer</keyword>
<feature type="region of interest" description="Disordered" evidence="10">
    <location>
        <begin position="515"/>
        <end position="570"/>
    </location>
</feature>
<gene>
    <name evidence="12" type="ORF">HGRIS_007124</name>
</gene>
<evidence type="ECO:0000256" key="8">
    <source>
        <dbReference type="ARBA" id="ARBA00023170"/>
    </source>
</evidence>
<dbReference type="PANTHER" id="PTHR28097">
    <property type="entry name" value="PHEROMONE A FACTOR RECEPTOR"/>
    <property type="match status" value="1"/>
</dbReference>
<sequence length="648" mass="70651">MPANLAALSFILASIFALFLISPRIRNNVPKLALILWLFVGNLIHGINAVEWSGNVDMSAPIWCDIVTRVLLGANVALPAAFICIARELERISSTREYSADAHTQRINRIIDAILCYILPLIYMSLYSIGQDHRFDIVKDYGCSAAIHPSTPALIIVWLPPLLLCSIALIFSGAAIHHSFRQSMYHFSEHLSSRSNLTSSLFLRTVSICLITSAVLTLTTLFALFAPPTLLNWTSWDDVHKHFYDIDIVTSSNDTNSIRLTWWGLAAVSIAYAALLLIFGEEVRDGVKWINKKIREWSSKRRRAPQQPLLLLHAKSAHSQVTLAPTVPSHPPPEALQLKSGWDDMLDAKLPKRQRSKPQLALPLSLSPVRSNSSSPSPSSRYTPSPTFSLTPTSANPFGPSRTPSLTRSPTSPGSDDDVFAANTISYLNTPIAQSLGLTSPPAVYTSPSPQKTTYTDIAPWRSPPKVTHSPVRAEPLTPTKRGSLNPDARPLMGSLALLSVKQTVPEDATSTISSIWDAPWPQPPERIPESPVGSVRGMPRGASAHSLARSQSSAHSRSDSPASLPSNDTFGYPILSSAASQTPFQGPTIEPVESIPELQVARPKSPQGVSRRPSLRSLRSWDSFGRGSGTGSLAKEVIYMTVVKETV</sequence>
<dbReference type="Proteomes" id="UP001556367">
    <property type="component" value="Unassembled WGS sequence"/>
</dbReference>
<evidence type="ECO:0008006" key="14">
    <source>
        <dbReference type="Google" id="ProtNLM"/>
    </source>
</evidence>
<reference evidence="13" key="1">
    <citation type="submission" date="2024-06" db="EMBL/GenBank/DDBJ databases">
        <title>Multi-omics analyses provide insights into the biosynthesis of the anticancer antibiotic pleurotin in Hohenbuehelia grisea.</title>
        <authorList>
            <person name="Weaver J.A."/>
            <person name="Alberti F."/>
        </authorList>
    </citation>
    <scope>NUCLEOTIDE SEQUENCE [LARGE SCALE GENOMIC DNA]</scope>
    <source>
        <strain evidence="13">T-177</strain>
    </source>
</reference>
<evidence type="ECO:0000256" key="9">
    <source>
        <dbReference type="ARBA" id="ARBA00023224"/>
    </source>
</evidence>
<comment type="similarity">
    <text evidence="2">Belongs to the G-protein coupled receptor 4 family.</text>
</comment>